<dbReference type="Pfam" id="PF04748">
    <property type="entry name" value="Polysacc_deac_2"/>
    <property type="match status" value="1"/>
</dbReference>
<feature type="region of interest" description="Disordered" evidence="1">
    <location>
        <begin position="50"/>
        <end position="109"/>
    </location>
</feature>
<sequence>MQGFLGGIVSGGLVSVLALSVASVVSEAPPGATPPALPLVQAPQVDVAPSPVAAADSAEPASTPVGSVSIEAPVTPDLPEGETASSTDTAPVPQTSQVAPQDTQSAPLADTAPLDAPEVVAIEGALAAPETPAGAGIEAEPVDPVFPNPQSLAPETPQTEADLTVSTAPAPQVVVIEPEVAPQDAPEQAAVEGAQEVSDADRTQVADGATGEVAAIAPDPSAEAPTADEDVFIVDLEANEGPTTDVSPAPEAADIAAAVQPAPRLQLQGDGNTLLADRATGVTVRRPGAVADTDARETATEDAAPVNALVDFAAPVPDDASGALMSIVLIDDGSMSAAAAALSGVPFPVTIALDPERADVTEAMEGYRANGFEVAVLAKVPEGAQPADVEVTLQSVFRSVPESLAVLDIGDGGLQSDRAVTQQAMEALAAQGRGFVTVSQGLNMAGRAAEQAGVPAATVYRDLDADDQDARVIRRFVDQAAFRARQNSGVVLVGRVRPDTLSALILWGTANDEDQVSLVPLSAVLMAQ</sequence>
<dbReference type="InterPro" id="IPR011330">
    <property type="entry name" value="Glyco_hydro/deAcase_b/a-brl"/>
</dbReference>
<dbReference type="RefSeq" id="WP_085862692.1">
    <property type="nucleotide sequence ID" value="NZ_FWFT01000001.1"/>
</dbReference>
<protein>
    <submittedName>
        <fullName evidence="2">Divergent polysaccharide deacetylase</fullName>
    </submittedName>
</protein>
<dbReference type="EMBL" id="FWFT01000001">
    <property type="protein sequence ID" value="SLN12834.1"/>
    <property type="molecule type" value="Genomic_DNA"/>
</dbReference>
<reference evidence="2 3" key="1">
    <citation type="submission" date="2017-03" db="EMBL/GenBank/DDBJ databases">
        <authorList>
            <person name="Afonso C.L."/>
            <person name="Miller P.J."/>
            <person name="Scott M.A."/>
            <person name="Spackman E."/>
            <person name="Goraichik I."/>
            <person name="Dimitrov K.M."/>
            <person name="Suarez D.L."/>
            <person name="Swayne D.E."/>
        </authorList>
    </citation>
    <scope>NUCLEOTIDE SEQUENCE [LARGE SCALE GENOMIC DNA]</scope>
    <source>
        <strain evidence="2 3">CECT 8397</strain>
    </source>
</reference>
<feature type="compositionally biased region" description="Low complexity" evidence="1">
    <location>
        <begin position="50"/>
        <end position="61"/>
    </location>
</feature>
<organism evidence="2 3">
    <name type="scientific">Pseudooctadecabacter jejudonensis</name>
    <dbReference type="NCBI Taxonomy" id="1391910"/>
    <lineage>
        <taxon>Bacteria</taxon>
        <taxon>Pseudomonadati</taxon>
        <taxon>Pseudomonadota</taxon>
        <taxon>Alphaproteobacteria</taxon>
        <taxon>Rhodobacterales</taxon>
        <taxon>Paracoccaceae</taxon>
        <taxon>Pseudooctadecabacter</taxon>
    </lineage>
</organism>
<feature type="compositionally biased region" description="Polar residues" evidence="1">
    <location>
        <begin position="83"/>
        <end position="105"/>
    </location>
</feature>
<name>A0A1Y5RAD4_9RHOB</name>
<dbReference type="CDD" id="cd10936">
    <property type="entry name" value="CE4_DAC2"/>
    <property type="match status" value="1"/>
</dbReference>
<evidence type="ECO:0000256" key="1">
    <source>
        <dbReference type="SAM" id="MobiDB-lite"/>
    </source>
</evidence>
<dbReference type="GO" id="GO:0005975">
    <property type="term" value="P:carbohydrate metabolic process"/>
    <property type="evidence" value="ECO:0007669"/>
    <property type="project" value="InterPro"/>
</dbReference>
<dbReference type="AlphaFoldDB" id="A0A1Y5RAD4"/>
<dbReference type="Proteomes" id="UP000193623">
    <property type="component" value="Unassembled WGS sequence"/>
</dbReference>
<gene>
    <name evidence="2" type="ORF">PSJ8397_00192</name>
</gene>
<evidence type="ECO:0000313" key="3">
    <source>
        <dbReference type="Proteomes" id="UP000193623"/>
    </source>
</evidence>
<evidence type="ECO:0000313" key="2">
    <source>
        <dbReference type="EMBL" id="SLN12834.1"/>
    </source>
</evidence>
<proteinExistence type="predicted"/>
<keyword evidence="3" id="KW-1185">Reference proteome</keyword>
<dbReference type="OrthoDB" id="7658418at2"/>
<dbReference type="Gene3D" id="3.20.20.370">
    <property type="entry name" value="Glycoside hydrolase/deacetylase"/>
    <property type="match status" value="1"/>
</dbReference>
<accession>A0A1Y5RAD4</accession>
<dbReference type="InterPro" id="IPR006837">
    <property type="entry name" value="Divergent_DAC"/>
</dbReference>
<dbReference type="SUPFAM" id="SSF88713">
    <property type="entry name" value="Glycoside hydrolase/deacetylase"/>
    <property type="match status" value="1"/>
</dbReference>